<organism evidence="1 2">
    <name type="scientific">Campylobacter majalis</name>
    <dbReference type="NCBI Taxonomy" id="2790656"/>
    <lineage>
        <taxon>Bacteria</taxon>
        <taxon>Pseudomonadati</taxon>
        <taxon>Campylobacterota</taxon>
        <taxon>Epsilonproteobacteria</taxon>
        <taxon>Campylobacterales</taxon>
        <taxon>Campylobacteraceae</taxon>
        <taxon>Campylobacter</taxon>
    </lineage>
</organism>
<reference evidence="1 2" key="1">
    <citation type="submission" date="2020-11" db="EMBL/GenBank/DDBJ databases">
        <authorList>
            <person name="Peeters C."/>
        </authorList>
    </citation>
    <scope>NUCLEOTIDE SEQUENCE [LARGE SCALE GENOMIC DNA]</scope>
    <source>
        <strain evidence="1 2">LMG 7974</strain>
    </source>
</reference>
<dbReference type="SUPFAM" id="SSF46626">
    <property type="entry name" value="Cytochrome c"/>
    <property type="match status" value="1"/>
</dbReference>
<gene>
    <name evidence="1" type="ORF">LMG7974_01798</name>
</gene>
<evidence type="ECO:0000313" key="2">
    <source>
        <dbReference type="Proteomes" id="UP000789803"/>
    </source>
</evidence>
<proteinExistence type="predicted"/>
<keyword evidence="2" id="KW-1185">Reference proteome</keyword>
<accession>A0ABN7KCG2</accession>
<sequence>MKNILFLCLFICSVLFADVVLKPTEILLNGKSIGMIEILTPLEIVADDGKMAKVKVKGVVNQNYQLLIQKSIQNGENYVKFADENPQNFTIIKELEDDYGEIWYEVQGEYAINSDAITSDIKVLYDRAKHIYEDSCSACHRVHEPDAFMPNQWPANIQSMIDLNYVIMQSDDLSLVTKYLQHHAKTE</sequence>
<protein>
    <recommendedName>
        <fullName evidence="3">Molybdopterin-containing oxidoreductase III, DMSO/TMAO/BSO reductase family, monoheme c-type cytochrome</fullName>
    </recommendedName>
</protein>
<name>A0ABN7KCG2_9BACT</name>
<evidence type="ECO:0000313" key="1">
    <source>
        <dbReference type="EMBL" id="CAD7289720.1"/>
    </source>
</evidence>
<dbReference type="InterPro" id="IPR036909">
    <property type="entry name" value="Cyt_c-like_dom_sf"/>
</dbReference>
<evidence type="ECO:0008006" key="3">
    <source>
        <dbReference type="Google" id="ProtNLM"/>
    </source>
</evidence>
<dbReference type="EMBL" id="CAJHOF010000023">
    <property type="protein sequence ID" value="CAD7289720.1"/>
    <property type="molecule type" value="Genomic_DNA"/>
</dbReference>
<dbReference type="Proteomes" id="UP000789803">
    <property type="component" value="Unassembled WGS sequence"/>
</dbReference>
<dbReference type="RefSeq" id="WP_229933569.1">
    <property type="nucleotide sequence ID" value="NZ_CAJHOF010000023.1"/>
</dbReference>
<comment type="caution">
    <text evidence="1">The sequence shown here is derived from an EMBL/GenBank/DDBJ whole genome shotgun (WGS) entry which is preliminary data.</text>
</comment>